<reference evidence="3 4" key="1">
    <citation type="submission" date="2019-07" db="EMBL/GenBank/DDBJ databases">
        <title>Whole genome shotgun sequence of Alkalibacillus haloalkaliphilus NBRC 103110.</title>
        <authorList>
            <person name="Hosoyama A."/>
            <person name="Uohara A."/>
            <person name="Ohji S."/>
            <person name="Ichikawa N."/>
        </authorList>
    </citation>
    <scope>NUCLEOTIDE SEQUENCE [LARGE SCALE GENOMIC DNA]</scope>
    <source>
        <strain evidence="3 4">NBRC 103110</strain>
    </source>
</reference>
<feature type="transmembrane region" description="Helical" evidence="1">
    <location>
        <begin position="21"/>
        <end position="42"/>
    </location>
</feature>
<evidence type="ECO:0000313" key="4">
    <source>
        <dbReference type="Proteomes" id="UP000321440"/>
    </source>
</evidence>
<comment type="caution">
    <text evidence="3">The sequence shown here is derived from an EMBL/GenBank/DDBJ whole genome shotgun (WGS) entry which is preliminary data.</text>
</comment>
<dbReference type="AlphaFoldDB" id="A0A511WCH2"/>
<dbReference type="Pfam" id="PF03703">
    <property type="entry name" value="bPH_2"/>
    <property type="match status" value="1"/>
</dbReference>
<dbReference type="EMBL" id="BJYA01000020">
    <property type="protein sequence ID" value="GEN46962.1"/>
    <property type="molecule type" value="Genomic_DNA"/>
</dbReference>
<name>A0A511WCH2_9BACI</name>
<dbReference type="PANTHER" id="PTHR34473">
    <property type="entry name" value="UPF0699 TRANSMEMBRANE PROTEIN YDBS"/>
    <property type="match status" value="1"/>
</dbReference>
<evidence type="ECO:0000259" key="2">
    <source>
        <dbReference type="Pfam" id="PF03703"/>
    </source>
</evidence>
<organism evidence="3 4">
    <name type="scientific">Alkalibacillus haloalkaliphilus</name>
    <dbReference type="NCBI Taxonomy" id="94136"/>
    <lineage>
        <taxon>Bacteria</taxon>
        <taxon>Bacillati</taxon>
        <taxon>Bacillota</taxon>
        <taxon>Bacilli</taxon>
        <taxon>Bacillales</taxon>
        <taxon>Bacillaceae</taxon>
        <taxon>Alkalibacillus</taxon>
    </lineage>
</organism>
<dbReference type="Proteomes" id="UP000321440">
    <property type="component" value="Unassembled WGS sequence"/>
</dbReference>
<gene>
    <name evidence="3" type="primary">ydbS</name>
    <name evidence="3" type="ORF">AHA02nite_27380</name>
</gene>
<evidence type="ECO:0000256" key="1">
    <source>
        <dbReference type="SAM" id="Phobius"/>
    </source>
</evidence>
<keyword evidence="1" id="KW-0472">Membrane</keyword>
<feature type="transmembrane region" description="Helical" evidence="1">
    <location>
        <begin position="48"/>
        <end position="67"/>
    </location>
</feature>
<dbReference type="PANTHER" id="PTHR34473:SF2">
    <property type="entry name" value="UPF0699 TRANSMEMBRANE PROTEIN YDBT"/>
    <property type="match status" value="1"/>
</dbReference>
<dbReference type="RefSeq" id="WP_146818228.1">
    <property type="nucleotide sequence ID" value="NZ_BJYA01000020.1"/>
</dbReference>
<feature type="domain" description="YdbS-like PH" evidence="2">
    <location>
        <begin position="72"/>
        <end position="148"/>
    </location>
</feature>
<accession>A0A511WCH2</accession>
<keyword evidence="1" id="KW-1133">Transmembrane helix</keyword>
<protein>
    <submittedName>
        <fullName evidence="3">UPF0699 transmembrane protein YdbS</fullName>
    </submittedName>
</protein>
<dbReference type="OrthoDB" id="1750577at2"/>
<dbReference type="InterPro" id="IPR005182">
    <property type="entry name" value="YdbS-like_PH"/>
</dbReference>
<proteinExistence type="predicted"/>
<keyword evidence="4" id="KW-1185">Reference proteome</keyword>
<sequence length="159" mass="18399">MREAPKNRIAKDAIKAWRLSAALVMLVPWALAIASFFLVHFIEVTYWYSTSAVALLIVVTYLVVVFVPKIRWRRWRYELFEQEIYIQHGILVVSRTLVPMIRVQHVDTKQGPILKRYRLSNLTISTAATVHEIPALPEKEAADLRDQISELARVDEDDV</sequence>
<keyword evidence="1 3" id="KW-0812">Transmembrane</keyword>
<evidence type="ECO:0000313" key="3">
    <source>
        <dbReference type="EMBL" id="GEN46962.1"/>
    </source>
</evidence>